<keyword evidence="2" id="KW-1185">Reference proteome</keyword>
<dbReference type="EMBL" id="PQXI01000015">
    <property type="protein sequence ID" value="TGO29380.1"/>
    <property type="molecule type" value="Genomic_DNA"/>
</dbReference>
<sequence length="66" mass="7255">MPDPMFYCNFEKLMIQGQSIPTPRAPKAEGQNHKIPLVPPSYVTPQSGISDLSVAVTLFPVHFDGN</sequence>
<protein>
    <submittedName>
        <fullName evidence="1">Uncharacterized protein</fullName>
    </submittedName>
</protein>
<comment type="caution">
    <text evidence="1">The sequence shown here is derived from an EMBL/GenBank/DDBJ whole genome shotgun (WGS) entry which is preliminary data.</text>
</comment>
<accession>A0A4Z1G1H4</accession>
<dbReference type="Proteomes" id="UP000297910">
    <property type="component" value="Unassembled WGS sequence"/>
</dbReference>
<name>A0A4Z1G1H4_9HELO</name>
<evidence type="ECO:0000313" key="2">
    <source>
        <dbReference type="Proteomes" id="UP000297910"/>
    </source>
</evidence>
<organism evidence="1 2">
    <name type="scientific">Botrytis paeoniae</name>
    <dbReference type="NCBI Taxonomy" id="278948"/>
    <lineage>
        <taxon>Eukaryota</taxon>
        <taxon>Fungi</taxon>
        <taxon>Dikarya</taxon>
        <taxon>Ascomycota</taxon>
        <taxon>Pezizomycotina</taxon>
        <taxon>Leotiomycetes</taxon>
        <taxon>Helotiales</taxon>
        <taxon>Sclerotiniaceae</taxon>
        <taxon>Botrytis</taxon>
    </lineage>
</organism>
<dbReference type="AlphaFoldDB" id="A0A4Z1G1H4"/>
<proteinExistence type="predicted"/>
<gene>
    <name evidence="1" type="ORF">BPAE_0015g00240</name>
</gene>
<reference evidence="1 2" key="1">
    <citation type="submission" date="2017-12" db="EMBL/GenBank/DDBJ databases">
        <title>Comparative genomics of Botrytis spp.</title>
        <authorList>
            <person name="Valero-Jimenez C.A."/>
            <person name="Tapia P."/>
            <person name="Veloso J."/>
            <person name="Silva-Moreno E."/>
            <person name="Staats M."/>
            <person name="Valdes J.H."/>
            <person name="Van Kan J.A.L."/>
        </authorList>
    </citation>
    <scope>NUCLEOTIDE SEQUENCE [LARGE SCALE GENOMIC DNA]</scope>
    <source>
        <strain evidence="1 2">Bp0003</strain>
    </source>
</reference>
<evidence type="ECO:0000313" key="1">
    <source>
        <dbReference type="EMBL" id="TGO29380.1"/>
    </source>
</evidence>